<dbReference type="Pfam" id="PF00975">
    <property type="entry name" value="Thioesterase"/>
    <property type="match status" value="1"/>
</dbReference>
<dbReference type="SMART" id="SM00824">
    <property type="entry name" value="PKS_TE"/>
    <property type="match status" value="1"/>
</dbReference>
<accession>A0ABP5RTE6</accession>
<evidence type="ECO:0000259" key="4">
    <source>
        <dbReference type="SMART" id="SM00824"/>
    </source>
</evidence>
<evidence type="ECO:0000256" key="1">
    <source>
        <dbReference type="ARBA" id="ARBA00007169"/>
    </source>
</evidence>
<dbReference type="PANTHER" id="PTHR11487:SF0">
    <property type="entry name" value="S-ACYL FATTY ACID SYNTHASE THIOESTERASE, MEDIUM CHAIN"/>
    <property type="match status" value="1"/>
</dbReference>
<feature type="region of interest" description="Disordered" evidence="3">
    <location>
        <begin position="259"/>
        <end position="279"/>
    </location>
</feature>
<name>A0ABP5RTE6_9ACTN</name>
<feature type="domain" description="Thioesterase TesA-like" evidence="4">
    <location>
        <begin position="30"/>
        <end position="253"/>
    </location>
</feature>
<dbReference type="InterPro" id="IPR029058">
    <property type="entry name" value="AB_hydrolase_fold"/>
</dbReference>
<sequence>MNRTATPRATRAHGWIVGARRPAAPAVRLFCLPYAGGGASTYAAWPALFPDDVEVCPVELPGRQTRWGENAFERARPLVETLATALADELDVPYALFGHSMGALLAFELARELRRRGADLPRVLFLSAGPAPQLPRRKPQVHDQPDDTVVARLRDLGAVPDDVFAEPELLELLMPTIRADFSVVETYAYQPEPPLDCPVVTFAGTEDREVPPGQVAFWHEQTTGGFAHHVLPGDHFFLHSERTALLDALRAALMAAGRRPSARRGVPGRPDEPTRPKGAVMDTTEAFGLMLPQCCAHLMS</sequence>
<dbReference type="RefSeq" id="WP_344640262.1">
    <property type="nucleotide sequence ID" value="NZ_BAAATR010000042.1"/>
</dbReference>
<keyword evidence="6" id="KW-1185">Reference proteome</keyword>
<evidence type="ECO:0000313" key="5">
    <source>
        <dbReference type="EMBL" id="GAA2271150.1"/>
    </source>
</evidence>
<dbReference type="PANTHER" id="PTHR11487">
    <property type="entry name" value="THIOESTERASE"/>
    <property type="match status" value="1"/>
</dbReference>
<dbReference type="GO" id="GO:0016787">
    <property type="term" value="F:hydrolase activity"/>
    <property type="evidence" value="ECO:0007669"/>
    <property type="project" value="UniProtKB-KW"/>
</dbReference>
<dbReference type="SUPFAM" id="SSF53474">
    <property type="entry name" value="alpha/beta-Hydrolases"/>
    <property type="match status" value="1"/>
</dbReference>
<dbReference type="Proteomes" id="UP001500305">
    <property type="component" value="Unassembled WGS sequence"/>
</dbReference>
<dbReference type="Gene3D" id="3.40.50.1820">
    <property type="entry name" value="alpha/beta hydrolase"/>
    <property type="match status" value="1"/>
</dbReference>
<keyword evidence="2 5" id="KW-0378">Hydrolase</keyword>
<evidence type="ECO:0000256" key="2">
    <source>
        <dbReference type="ARBA" id="ARBA00022801"/>
    </source>
</evidence>
<dbReference type="InterPro" id="IPR012223">
    <property type="entry name" value="TEII"/>
</dbReference>
<reference evidence="6" key="1">
    <citation type="journal article" date="2019" name="Int. J. Syst. Evol. Microbiol.">
        <title>The Global Catalogue of Microorganisms (GCM) 10K type strain sequencing project: providing services to taxonomists for standard genome sequencing and annotation.</title>
        <authorList>
            <consortium name="The Broad Institute Genomics Platform"/>
            <consortium name="The Broad Institute Genome Sequencing Center for Infectious Disease"/>
            <person name="Wu L."/>
            <person name="Ma J."/>
        </authorList>
    </citation>
    <scope>NUCLEOTIDE SEQUENCE [LARGE SCALE GENOMIC DNA]</scope>
    <source>
        <strain evidence="6">JCM 7356</strain>
    </source>
</reference>
<evidence type="ECO:0000313" key="6">
    <source>
        <dbReference type="Proteomes" id="UP001500305"/>
    </source>
</evidence>
<proteinExistence type="inferred from homology"/>
<gene>
    <name evidence="5" type="ORF">GCM10010430_66290</name>
</gene>
<comment type="caution">
    <text evidence="5">The sequence shown here is derived from an EMBL/GenBank/DDBJ whole genome shotgun (WGS) entry which is preliminary data.</text>
</comment>
<dbReference type="EMBL" id="BAAATR010000042">
    <property type="protein sequence ID" value="GAA2271150.1"/>
    <property type="molecule type" value="Genomic_DNA"/>
</dbReference>
<organism evidence="5 6">
    <name type="scientific">Kitasatospora cystarginea</name>
    <dbReference type="NCBI Taxonomy" id="58350"/>
    <lineage>
        <taxon>Bacteria</taxon>
        <taxon>Bacillati</taxon>
        <taxon>Actinomycetota</taxon>
        <taxon>Actinomycetes</taxon>
        <taxon>Kitasatosporales</taxon>
        <taxon>Streptomycetaceae</taxon>
        <taxon>Kitasatospora</taxon>
    </lineage>
</organism>
<evidence type="ECO:0000256" key="3">
    <source>
        <dbReference type="SAM" id="MobiDB-lite"/>
    </source>
</evidence>
<dbReference type="InterPro" id="IPR001031">
    <property type="entry name" value="Thioesterase"/>
</dbReference>
<comment type="similarity">
    <text evidence="1">Belongs to the thioesterase family.</text>
</comment>
<dbReference type="InterPro" id="IPR020802">
    <property type="entry name" value="TesA-like"/>
</dbReference>
<protein>
    <submittedName>
        <fullName evidence="5">Alpha/beta fold hydrolase</fullName>
    </submittedName>
</protein>